<dbReference type="EMBL" id="KZ819662">
    <property type="protein sequence ID" value="PWN31026.1"/>
    <property type="molecule type" value="Genomic_DNA"/>
</dbReference>
<dbReference type="PANTHER" id="PTHR22601">
    <property type="entry name" value="ISP4 LIKE PROTEIN"/>
    <property type="match status" value="1"/>
</dbReference>
<organism evidence="10 11">
    <name type="scientific">Jaminaea rosea</name>
    <dbReference type="NCBI Taxonomy" id="1569628"/>
    <lineage>
        <taxon>Eukaryota</taxon>
        <taxon>Fungi</taxon>
        <taxon>Dikarya</taxon>
        <taxon>Basidiomycota</taxon>
        <taxon>Ustilaginomycotina</taxon>
        <taxon>Exobasidiomycetes</taxon>
        <taxon>Microstromatales</taxon>
        <taxon>Microstromatales incertae sedis</taxon>
        <taxon>Jaminaea</taxon>
    </lineage>
</organism>
<keyword evidence="7 9" id="KW-1133">Transmembrane helix</keyword>
<feature type="transmembrane region" description="Helical" evidence="9">
    <location>
        <begin position="687"/>
        <end position="708"/>
    </location>
</feature>
<reference evidence="10 11" key="1">
    <citation type="journal article" date="2018" name="Mol. Biol. Evol.">
        <title>Broad Genomic Sampling Reveals a Smut Pathogenic Ancestry of the Fungal Clade Ustilaginomycotina.</title>
        <authorList>
            <person name="Kijpornyongpan T."/>
            <person name="Mondo S.J."/>
            <person name="Barry K."/>
            <person name="Sandor L."/>
            <person name="Lee J."/>
            <person name="Lipzen A."/>
            <person name="Pangilinan J."/>
            <person name="LaButti K."/>
            <person name="Hainaut M."/>
            <person name="Henrissat B."/>
            <person name="Grigoriev I.V."/>
            <person name="Spatafora J.W."/>
            <person name="Aime M.C."/>
        </authorList>
    </citation>
    <scope>NUCLEOTIDE SEQUENCE [LARGE SCALE GENOMIC DNA]</scope>
    <source>
        <strain evidence="10 11">MCA 5214</strain>
    </source>
</reference>
<sequence length="739" mass="81228">MDGGHFASRPTQFDRNGDPIINTGYDVSRYLISLRDDGDEALTLRSWVLGILLGLANNLLGALFKAKPTSASFTDIFNMLLLYIMGCTWAFVLPTAESFHQEGKAWDNIRRVIRVVNPSKTFGLKEHAISLIIASIGFLGGYAVDALATAKLFFNAHLNPATVILGLFSLSTIGLGLVGVLAPAIVYPSELVYWNGIPTCHGFQALHYSKGDQVDRRRKTFGWCLLAAFTWEFVPAYMAPWLNGISIPCLASMHASENRRKTISRIFGGASANQGLGLFSISLDPQYVPFSTFAGSPTKFLIPYFSGAILGAFILIALYQTNVWNAKAYPFMSSTLYTATGDAWDQNAVFDPQYRLNETGLAEQGLPRMAVSEAFSIKTTALGLGALIAHVLLFLSKTVIEDFRRVRNGSLDDPHYQAMKKYKAVPQKVWLLFMALGVPAAFVTIYVGHTTLPWWGLVVALVFGVLMTPISLSIYGRFGSAVPTMMISKMISGACHPDHPVANLWFALYSHNIVEVSGTVAGYLKLGQYLKLPPRLNLAAQLTSVLLGAFTQWIMTSSIIDRHADILRDPQGDAYWFGGLWQDANVEATEWSMASRVFAVSSGTDYEWLPLGIMIGACFPLAHWLLTKRVKFIRDLGDLINLPIFLYYLATLSGGVNSAFFSSMLLAYASQHWLRTHRPKWFIEFNYLIAAGVDGGVAIMVFLLAFAVQGAMGVAHPFPTWFGNPAAPEAPDHCLRGDA</sequence>
<keyword evidence="8 9" id="KW-0472">Membrane</keyword>
<dbReference type="AlphaFoldDB" id="A0A316V0F5"/>
<keyword evidence="3" id="KW-0813">Transport</keyword>
<evidence type="ECO:0000256" key="8">
    <source>
        <dbReference type="ARBA" id="ARBA00023136"/>
    </source>
</evidence>
<name>A0A316V0F5_9BASI</name>
<comment type="similarity">
    <text evidence="2">Belongs to the oligopeptide OPT transporter family.</text>
</comment>
<feature type="transmembrane region" description="Helical" evidence="9">
    <location>
        <begin position="76"/>
        <end position="96"/>
    </location>
</feature>
<evidence type="ECO:0000256" key="7">
    <source>
        <dbReference type="ARBA" id="ARBA00022989"/>
    </source>
</evidence>
<evidence type="ECO:0000256" key="4">
    <source>
        <dbReference type="ARBA" id="ARBA00022692"/>
    </source>
</evidence>
<dbReference type="Pfam" id="PF03169">
    <property type="entry name" value="OPT"/>
    <property type="match status" value="1"/>
</dbReference>
<dbReference type="GO" id="GO:0035673">
    <property type="term" value="F:oligopeptide transmembrane transporter activity"/>
    <property type="evidence" value="ECO:0007669"/>
    <property type="project" value="InterPro"/>
</dbReference>
<gene>
    <name evidence="10" type="ORF">BDZ90DRAFT_248686</name>
</gene>
<proteinExistence type="inferred from homology"/>
<dbReference type="Proteomes" id="UP000245884">
    <property type="component" value="Unassembled WGS sequence"/>
</dbReference>
<dbReference type="NCBIfam" id="TIGR00728">
    <property type="entry name" value="OPT_sfam"/>
    <property type="match status" value="1"/>
</dbReference>
<dbReference type="InterPro" id="IPR004813">
    <property type="entry name" value="OPT"/>
</dbReference>
<feature type="transmembrane region" description="Helical" evidence="9">
    <location>
        <begin position="375"/>
        <end position="395"/>
    </location>
</feature>
<keyword evidence="5" id="KW-0571">Peptide transport</keyword>
<feature type="transmembrane region" description="Helical" evidence="9">
    <location>
        <begin position="44"/>
        <end position="64"/>
    </location>
</feature>
<accession>A0A316V0F5</accession>
<evidence type="ECO:0000256" key="5">
    <source>
        <dbReference type="ARBA" id="ARBA00022856"/>
    </source>
</evidence>
<feature type="transmembrane region" description="Helical" evidence="9">
    <location>
        <begin position="429"/>
        <end position="448"/>
    </location>
</feature>
<evidence type="ECO:0000256" key="3">
    <source>
        <dbReference type="ARBA" id="ARBA00022448"/>
    </source>
</evidence>
<keyword evidence="11" id="KW-1185">Reference proteome</keyword>
<dbReference type="GeneID" id="37029455"/>
<dbReference type="InterPro" id="IPR004648">
    <property type="entry name" value="Oligpept_transpt"/>
</dbReference>
<protein>
    <submittedName>
        <fullName evidence="10">OPT peptide transporter Mtd1</fullName>
    </submittedName>
</protein>
<feature type="transmembrane region" description="Helical" evidence="9">
    <location>
        <begin position="536"/>
        <end position="555"/>
    </location>
</feature>
<evidence type="ECO:0000256" key="2">
    <source>
        <dbReference type="ARBA" id="ARBA00008807"/>
    </source>
</evidence>
<evidence type="ECO:0000256" key="1">
    <source>
        <dbReference type="ARBA" id="ARBA00004141"/>
    </source>
</evidence>
<feature type="transmembrane region" description="Helical" evidence="9">
    <location>
        <begin position="162"/>
        <end position="185"/>
    </location>
</feature>
<feature type="transmembrane region" description="Helical" evidence="9">
    <location>
        <begin position="301"/>
        <end position="319"/>
    </location>
</feature>
<feature type="transmembrane region" description="Helical" evidence="9">
    <location>
        <begin position="454"/>
        <end position="476"/>
    </location>
</feature>
<feature type="transmembrane region" description="Helical" evidence="9">
    <location>
        <begin position="608"/>
        <end position="626"/>
    </location>
</feature>
<dbReference type="GO" id="GO:0015031">
    <property type="term" value="P:protein transport"/>
    <property type="evidence" value="ECO:0007669"/>
    <property type="project" value="UniProtKB-KW"/>
</dbReference>
<dbReference type="RefSeq" id="XP_025365638.1">
    <property type="nucleotide sequence ID" value="XM_025507632.1"/>
</dbReference>
<dbReference type="GO" id="GO:0016020">
    <property type="term" value="C:membrane"/>
    <property type="evidence" value="ECO:0007669"/>
    <property type="project" value="UniProtKB-SubCell"/>
</dbReference>
<dbReference type="OrthoDB" id="9986677at2759"/>
<evidence type="ECO:0000256" key="6">
    <source>
        <dbReference type="ARBA" id="ARBA00022927"/>
    </source>
</evidence>
<evidence type="ECO:0000313" key="11">
    <source>
        <dbReference type="Proteomes" id="UP000245884"/>
    </source>
</evidence>
<comment type="subcellular location">
    <subcellularLocation>
        <location evidence="1">Membrane</location>
        <topology evidence="1">Multi-pass membrane protein</topology>
    </subcellularLocation>
</comment>
<feature type="transmembrane region" description="Helical" evidence="9">
    <location>
        <begin position="646"/>
        <end position="667"/>
    </location>
</feature>
<keyword evidence="6" id="KW-0653">Protein transport</keyword>
<evidence type="ECO:0000313" key="10">
    <source>
        <dbReference type="EMBL" id="PWN31026.1"/>
    </source>
</evidence>
<feature type="transmembrane region" description="Helical" evidence="9">
    <location>
        <begin position="128"/>
        <end position="150"/>
    </location>
</feature>
<evidence type="ECO:0000256" key="9">
    <source>
        <dbReference type="SAM" id="Phobius"/>
    </source>
</evidence>
<keyword evidence="4 9" id="KW-0812">Transmembrane</keyword>